<keyword evidence="3" id="KW-0413">Isomerase</keyword>
<reference evidence="3 4" key="1">
    <citation type="journal article" date="2012" name="Front. Microbiol.">
        <title>Draft Genome Sequence of the Virulent Strain 01-B526 of the Fish Pathogen Aeromonas salmonicida.</title>
        <authorList>
            <person name="Charette S.J."/>
            <person name="Brochu F."/>
            <person name="Boyle B."/>
            <person name="Filion G."/>
            <person name="Tanaka K.H."/>
            <person name="Derome N."/>
        </authorList>
    </citation>
    <scope>NUCLEOTIDE SEQUENCE [LARGE SCALE GENOMIC DNA]</scope>
    <source>
        <strain evidence="3 4">P11</strain>
    </source>
</reference>
<evidence type="ECO:0000313" key="3">
    <source>
        <dbReference type="EMBL" id="OBR89760.1"/>
    </source>
</evidence>
<gene>
    <name evidence="3" type="ORF">CLRAG_40220</name>
</gene>
<dbReference type="Gene3D" id="3.40.50.720">
    <property type="entry name" value="NAD(P)-binding Rossmann-like Domain"/>
    <property type="match status" value="1"/>
</dbReference>
<comment type="similarity">
    <text evidence="1">Belongs to the NAD(P)-dependent epimerase/dehydratase family.</text>
</comment>
<organism evidence="3 4">
    <name type="scientific">Clostridium ragsdalei P11</name>
    <dbReference type="NCBI Taxonomy" id="1353534"/>
    <lineage>
        <taxon>Bacteria</taxon>
        <taxon>Bacillati</taxon>
        <taxon>Bacillota</taxon>
        <taxon>Clostridia</taxon>
        <taxon>Eubacteriales</taxon>
        <taxon>Clostridiaceae</taxon>
        <taxon>Clostridium</taxon>
    </lineage>
</organism>
<evidence type="ECO:0000313" key="4">
    <source>
        <dbReference type="Proteomes" id="UP000093954"/>
    </source>
</evidence>
<dbReference type="AlphaFoldDB" id="A0A1A6AI59"/>
<sequence length="302" mass="34189">MKIMVTGGTGFIGSHIVDLLIKNNYDVCVIDNLSHSEIENINPKAKFYKCDILDPTVYKIFEVEKPDIVVHEAAQISNDYSISNPIKDASINIIGTLNLLESAKNVKAKKFIYASSAAVFGEPSYLPIDENHSLNMISNYGVSKHTPEHYLNVYRKLYNIPYCVLRYSNVYGPRQLSSSGGGVVSIFCNKIIKNQPPYIYGDGKQIRDFVYVKDVARANLLAIKNTCEGIFNVCSGQKISINELFKIIASILNKKLQPIYTENKLGDLVISYMTYQKIFKKMGWKPIYDIFEGIKETLEFYQ</sequence>
<dbReference type="EC" id="5.1.3.2" evidence="3"/>
<dbReference type="Proteomes" id="UP000093954">
    <property type="component" value="Unassembled WGS sequence"/>
</dbReference>
<dbReference type="EMBL" id="LROS01000079">
    <property type="protein sequence ID" value="OBR89760.1"/>
    <property type="molecule type" value="Genomic_DNA"/>
</dbReference>
<dbReference type="Pfam" id="PF01370">
    <property type="entry name" value="Epimerase"/>
    <property type="match status" value="1"/>
</dbReference>
<keyword evidence="4" id="KW-1185">Reference proteome</keyword>
<name>A0A1A6AI59_9CLOT</name>
<dbReference type="GO" id="GO:0003978">
    <property type="term" value="F:UDP-glucose 4-epimerase activity"/>
    <property type="evidence" value="ECO:0007669"/>
    <property type="project" value="UniProtKB-EC"/>
</dbReference>
<comment type="caution">
    <text evidence="3">The sequence shown here is derived from an EMBL/GenBank/DDBJ whole genome shotgun (WGS) entry which is preliminary data.</text>
</comment>
<feature type="domain" description="NAD-dependent epimerase/dehydratase" evidence="2">
    <location>
        <begin position="3"/>
        <end position="234"/>
    </location>
</feature>
<proteinExistence type="inferred from homology"/>
<dbReference type="RefSeq" id="WP_065080022.1">
    <property type="nucleotide sequence ID" value="NZ_LROS01000079.1"/>
</dbReference>
<dbReference type="SUPFAM" id="SSF51735">
    <property type="entry name" value="NAD(P)-binding Rossmann-fold domains"/>
    <property type="match status" value="1"/>
</dbReference>
<dbReference type="PANTHER" id="PTHR43000">
    <property type="entry name" value="DTDP-D-GLUCOSE 4,6-DEHYDRATASE-RELATED"/>
    <property type="match status" value="1"/>
</dbReference>
<protein>
    <submittedName>
        <fullName evidence="3">UDP-glucose 4-epimerase</fullName>
        <ecNumber evidence="3">5.1.3.2</ecNumber>
    </submittedName>
</protein>
<dbReference type="InterPro" id="IPR001509">
    <property type="entry name" value="Epimerase_deHydtase"/>
</dbReference>
<dbReference type="PATRIC" id="fig|1353534.3.peg.4096"/>
<dbReference type="InterPro" id="IPR036291">
    <property type="entry name" value="NAD(P)-bd_dom_sf"/>
</dbReference>
<accession>A0A1A6AI59</accession>
<evidence type="ECO:0000256" key="1">
    <source>
        <dbReference type="ARBA" id="ARBA00007637"/>
    </source>
</evidence>
<evidence type="ECO:0000259" key="2">
    <source>
        <dbReference type="Pfam" id="PF01370"/>
    </source>
</evidence>